<gene>
    <name evidence="5" type="ORF">ACFOGJ_25760</name>
</gene>
<dbReference type="InterPro" id="IPR032823">
    <property type="entry name" value="BCA_ABC_TP_C"/>
</dbReference>
<keyword evidence="6" id="KW-1185">Reference proteome</keyword>
<reference evidence="6" key="1">
    <citation type="journal article" date="2019" name="Int. J. Syst. Evol. Microbiol.">
        <title>The Global Catalogue of Microorganisms (GCM) 10K type strain sequencing project: providing services to taxonomists for standard genome sequencing and annotation.</title>
        <authorList>
            <consortium name="The Broad Institute Genomics Platform"/>
            <consortium name="The Broad Institute Genome Sequencing Center for Infectious Disease"/>
            <person name="Wu L."/>
            <person name="Ma J."/>
        </authorList>
    </citation>
    <scope>NUCLEOTIDE SEQUENCE [LARGE SCALE GENOMIC DNA]</scope>
    <source>
        <strain evidence="6">KCTC 42964</strain>
    </source>
</reference>
<feature type="domain" description="ABC transporter" evidence="4">
    <location>
        <begin position="7"/>
        <end position="241"/>
    </location>
</feature>
<keyword evidence="1" id="KW-0813">Transport</keyword>
<dbReference type="Proteomes" id="UP001595528">
    <property type="component" value="Unassembled WGS sequence"/>
</dbReference>
<dbReference type="EMBL" id="JBHRTR010000048">
    <property type="protein sequence ID" value="MFC3230681.1"/>
    <property type="molecule type" value="Genomic_DNA"/>
</dbReference>
<evidence type="ECO:0000313" key="5">
    <source>
        <dbReference type="EMBL" id="MFC3230681.1"/>
    </source>
</evidence>
<dbReference type="InterPro" id="IPR003593">
    <property type="entry name" value="AAA+_ATPase"/>
</dbReference>
<evidence type="ECO:0000259" key="4">
    <source>
        <dbReference type="PROSITE" id="PS50893"/>
    </source>
</evidence>
<evidence type="ECO:0000256" key="1">
    <source>
        <dbReference type="ARBA" id="ARBA00022448"/>
    </source>
</evidence>
<dbReference type="CDD" id="cd03219">
    <property type="entry name" value="ABC_Mj1267_LivG_branched"/>
    <property type="match status" value="1"/>
</dbReference>
<proteinExistence type="predicted"/>
<keyword evidence="3 5" id="KW-0067">ATP-binding</keyword>
<evidence type="ECO:0000256" key="2">
    <source>
        <dbReference type="ARBA" id="ARBA00022741"/>
    </source>
</evidence>
<organism evidence="5 6">
    <name type="scientific">Marinibaculum pumilum</name>
    <dbReference type="NCBI Taxonomy" id="1766165"/>
    <lineage>
        <taxon>Bacteria</taxon>
        <taxon>Pseudomonadati</taxon>
        <taxon>Pseudomonadota</taxon>
        <taxon>Alphaproteobacteria</taxon>
        <taxon>Rhodospirillales</taxon>
        <taxon>Rhodospirillaceae</taxon>
        <taxon>Marinibaculum</taxon>
    </lineage>
</organism>
<keyword evidence="2" id="KW-0547">Nucleotide-binding</keyword>
<dbReference type="SMART" id="SM00382">
    <property type="entry name" value="AAA"/>
    <property type="match status" value="1"/>
</dbReference>
<evidence type="ECO:0000256" key="3">
    <source>
        <dbReference type="ARBA" id="ARBA00022840"/>
    </source>
</evidence>
<name>A0ABV7L7M9_9PROT</name>
<dbReference type="InterPro" id="IPR051120">
    <property type="entry name" value="ABC_AA/LPS_Transport"/>
</dbReference>
<accession>A0ABV7L7M9</accession>
<sequence>MNATMLLEVDGLSKRFGGLQAVNQVGFGIEEGQIYGLIGPNGSGKTTVMNLLTGELPADSGTARLAGDNLIGRKPHEINRRRVARTFQLVRVLGGMSVRENVMLGRLYGAEPTGKGAAMQDAEQLIEEVGLGNLAEQPAGQLTYIDQKRLELARALATRPRLLLLDEWLAGLNPTELQVGMQLIESIRDRGVTVLMVEHVMHAIRRLCDRVVVMNAGNRIAEGLPEEVLADPEVVRAYLGEEEAADA</sequence>
<evidence type="ECO:0000313" key="6">
    <source>
        <dbReference type="Proteomes" id="UP001595528"/>
    </source>
</evidence>
<dbReference type="RefSeq" id="WP_379906079.1">
    <property type="nucleotide sequence ID" value="NZ_JBHRTR010000048.1"/>
</dbReference>
<dbReference type="InterPro" id="IPR003439">
    <property type="entry name" value="ABC_transporter-like_ATP-bd"/>
</dbReference>
<dbReference type="InterPro" id="IPR027417">
    <property type="entry name" value="P-loop_NTPase"/>
</dbReference>
<dbReference type="PANTHER" id="PTHR45772">
    <property type="entry name" value="CONSERVED COMPONENT OF ABC TRANSPORTER FOR NATURAL AMINO ACIDS-RELATED"/>
    <property type="match status" value="1"/>
</dbReference>
<dbReference type="Pfam" id="PF12399">
    <property type="entry name" value="BCA_ABC_TP_C"/>
    <property type="match status" value="1"/>
</dbReference>
<dbReference type="PANTHER" id="PTHR45772:SF7">
    <property type="entry name" value="AMINO ACID ABC TRANSPORTER ATP-BINDING PROTEIN"/>
    <property type="match status" value="1"/>
</dbReference>
<protein>
    <submittedName>
        <fullName evidence="5">ABC transporter ATP-binding protein</fullName>
    </submittedName>
</protein>
<dbReference type="PROSITE" id="PS50893">
    <property type="entry name" value="ABC_TRANSPORTER_2"/>
    <property type="match status" value="1"/>
</dbReference>
<dbReference type="GO" id="GO:0005524">
    <property type="term" value="F:ATP binding"/>
    <property type="evidence" value="ECO:0007669"/>
    <property type="project" value="UniProtKB-KW"/>
</dbReference>
<dbReference type="SUPFAM" id="SSF52540">
    <property type="entry name" value="P-loop containing nucleoside triphosphate hydrolases"/>
    <property type="match status" value="1"/>
</dbReference>
<comment type="caution">
    <text evidence="5">The sequence shown here is derived from an EMBL/GenBank/DDBJ whole genome shotgun (WGS) entry which is preliminary data.</text>
</comment>
<dbReference type="Pfam" id="PF00005">
    <property type="entry name" value="ABC_tran"/>
    <property type="match status" value="1"/>
</dbReference>
<dbReference type="Gene3D" id="3.40.50.300">
    <property type="entry name" value="P-loop containing nucleotide triphosphate hydrolases"/>
    <property type="match status" value="1"/>
</dbReference>